<keyword evidence="3" id="KW-1185">Reference proteome</keyword>
<feature type="region of interest" description="Disordered" evidence="1">
    <location>
        <begin position="73"/>
        <end position="106"/>
    </location>
</feature>
<organism evidence="2 3">
    <name type="scientific">Nitzschia inconspicua</name>
    <dbReference type="NCBI Taxonomy" id="303405"/>
    <lineage>
        <taxon>Eukaryota</taxon>
        <taxon>Sar</taxon>
        <taxon>Stramenopiles</taxon>
        <taxon>Ochrophyta</taxon>
        <taxon>Bacillariophyta</taxon>
        <taxon>Bacillariophyceae</taxon>
        <taxon>Bacillariophycidae</taxon>
        <taxon>Bacillariales</taxon>
        <taxon>Bacillariaceae</taxon>
        <taxon>Nitzschia</taxon>
    </lineage>
</organism>
<feature type="compositionally biased region" description="Basic and acidic residues" evidence="1">
    <location>
        <begin position="76"/>
        <end position="106"/>
    </location>
</feature>
<dbReference type="AlphaFoldDB" id="A0A9K3LQ13"/>
<reference evidence="2" key="2">
    <citation type="submission" date="2021-04" db="EMBL/GenBank/DDBJ databases">
        <authorList>
            <person name="Podell S."/>
        </authorList>
    </citation>
    <scope>NUCLEOTIDE SEQUENCE</scope>
    <source>
        <strain evidence="2">Hildebrandi</strain>
    </source>
</reference>
<sequence length="106" mass="12259">MVSFSLQALMLRNQMAMVASRSIVRDLQMHCRLQLLDRETISAMTGFIPDLHREKKQTRGKCKGPRQPPTCVYCRDSPDPEVRNSEKNVREDGQEVDVKGNEWIQK</sequence>
<protein>
    <submittedName>
        <fullName evidence="2">Uncharacterized protein</fullName>
    </submittedName>
</protein>
<proteinExistence type="predicted"/>
<evidence type="ECO:0000256" key="1">
    <source>
        <dbReference type="SAM" id="MobiDB-lite"/>
    </source>
</evidence>
<evidence type="ECO:0000313" key="2">
    <source>
        <dbReference type="EMBL" id="KAG7366002.1"/>
    </source>
</evidence>
<comment type="caution">
    <text evidence="2">The sequence shown here is derived from an EMBL/GenBank/DDBJ whole genome shotgun (WGS) entry which is preliminary data.</text>
</comment>
<dbReference type="Proteomes" id="UP000693970">
    <property type="component" value="Unassembled WGS sequence"/>
</dbReference>
<evidence type="ECO:0000313" key="3">
    <source>
        <dbReference type="Proteomes" id="UP000693970"/>
    </source>
</evidence>
<dbReference type="EMBL" id="JAGRRH010000007">
    <property type="protein sequence ID" value="KAG7366002.1"/>
    <property type="molecule type" value="Genomic_DNA"/>
</dbReference>
<reference evidence="2" key="1">
    <citation type="journal article" date="2021" name="Sci. Rep.">
        <title>Diploid genomic architecture of Nitzschia inconspicua, an elite biomass production diatom.</title>
        <authorList>
            <person name="Oliver A."/>
            <person name="Podell S."/>
            <person name="Pinowska A."/>
            <person name="Traller J.C."/>
            <person name="Smith S.R."/>
            <person name="McClure R."/>
            <person name="Beliaev A."/>
            <person name="Bohutskyi P."/>
            <person name="Hill E.A."/>
            <person name="Rabines A."/>
            <person name="Zheng H."/>
            <person name="Allen L.Z."/>
            <person name="Kuo A."/>
            <person name="Grigoriev I.V."/>
            <person name="Allen A.E."/>
            <person name="Hazlebeck D."/>
            <person name="Allen E.E."/>
        </authorList>
    </citation>
    <scope>NUCLEOTIDE SEQUENCE</scope>
    <source>
        <strain evidence="2">Hildebrandi</strain>
    </source>
</reference>
<accession>A0A9K3LQ13</accession>
<name>A0A9K3LQ13_9STRA</name>
<gene>
    <name evidence="2" type="ORF">IV203_028672</name>
</gene>